<accession>A0A370TRB1</accession>
<comment type="caution">
    <text evidence="1">The sequence shown here is derived from an EMBL/GenBank/DDBJ whole genome shotgun (WGS) entry which is preliminary data.</text>
</comment>
<protein>
    <submittedName>
        <fullName evidence="1">Uncharacterized protein</fullName>
    </submittedName>
</protein>
<keyword evidence="2" id="KW-1185">Reference proteome</keyword>
<evidence type="ECO:0000313" key="2">
    <source>
        <dbReference type="Proteomes" id="UP000254866"/>
    </source>
</evidence>
<dbReference type="RefSeq" id="XP_031870707.1">
    <property type="nucleotide sequence ID" value="XM_032014107.1"/>
</dbReference>
<organism evidence="1 2">
    <name type="scientific">Venustampulla echinocandica</name>
    <dbReference type="NCBI Taxonomy" id="2656787"/>
    <lineage>
        <taxon>Eukaryota</taxon>
        <taxon>Fungi</taxon>
        <taxon>Dikarya</taxon>
        <taxon>Ascomycota</taxon>
        <taxon>Pezizomycotina</taxon>
        <taxon>Leotiomycetes</taxon>
        <taxon>Helotiales</taxon>
        <taxon>Pleuroascaceae</taxon>
        <taxon>Venustampulla</taxon>
    </lineage>
</organism>
<evidence type="ECO:0000313" key="1">
    <source>
        <dbReference type="EMBL" id="RDL38051.1"/>
    </source>
</evidence>
<dbReference type="Proteomes" id="UP000254866">
    <property type="component" value="Unassembled WGS sequence"/>
</dbReference>
<name>A0A370TRB1_9HELO</name>
<proteinExistence type="predicted"/>
<dbReference type="GeneID" id="43598333"/>
<dbReference type="AlphaFoldDB" id="A0A370TRB1"/>
<gene>
    <name evidence="1" type="ORF">BP5553_05484</name>
</gene>
<dbReference type="EMBL" id="NPIC01000003">
    <property type="protein sequence ID" value="RDL38051.1"/>
    <property type="molecule type" value="Genomic_DNA"/>
</dbReference>
<sequence>MTRHLICCAHIDHTYKQIDNEPCHKSETRHVEAQEGGCINEAIPNNICKDKHENIWVFDHWPKSRSRMFVEPCGPLADGCLKGVFMLKEHTCGLGRGFKGAWRHMDVDGNLIGEAASKMLETGVNKGAAGVDMIETAGVKVATENNMIEEAAVKDVKGWDVDMF</sequence>
<reference evidence="1 2" key="1">
    <citation type="journal article" date="2018" name="IMA Fungus">
        <title>IMA Genome-F 9: Draft genome sequence of Annulohypoxylon stygium, Aspergillus mulundensis, Berkeleyomyces basicola (syn. Thielaviopsis basicola), Ceratocystis smalleyi, two Cercospora beticola strains, Coleophoma cylindrospora, Fusarium fracticaudum, Phialophora cf. hyalina, and Morchella septimelata.</title>
        <authorList>
            <person name="Wingfield B.D."/>
            <person name="Bills G.F."/>
            <person name="Dong Y."/>
            <person name="Huang W."/>
            <person name="Nel W.J."/>
            <person name="Swalarsk-Parry B.S."/>
            <person name="Vaghefi N."/>
            <person name="Wilken P.M."/>
            <person name="An Z."/>
            <person name="de Beer Z.W."/>
            <person name="De Vos L."/>
            <person name="Chen L."/>
            <person name="Duong T.A."/>
            <person name="Gao Y."/>
            <person name="Hammerbacher A."/>
            <person name="Kikkert J.R."/>
            <person name="Li Y."/>
            <person name="Li H."/>
            <person name="Li K."/>
            <person name="Li Q."/>
            <person name="Liu X."/>
            <person name="Ma X."/>
            <person name="Naidoo K."/>
            <person name="Pethybridge S.J."/>
            <person name="Sun J."/>
            <person name="Steenkamp E.T."/>
            <person name="van der Nest M.A."/>
            <person name="van Wyk S."/>
            <person name="Wingfield M.J."/>
            <person name="Xiong C."/>
            <person name="Yue Q."/>
            <person name="Zhang X."/>
        </authorList>
    </citation>
    <scope>NUCLEOTIDE SEQUENCE [LARGE SCALE GENOMIC DNA]</scope>
    <source>
        <strain evidence="1 2">BP 5553</strain>
    </source>
</reference>